<sequence>MIITLSPYVVLPGSDEHLMLSRDGDVLTVNGQSFDFTPLPEGSELPAEAIGSEWFAGPVVRREGRLEFSLRLPLADGASAAARFPEPMLIEADGPVELPQ</sequence>
<organism evidence="1 2">
    <name type="scientific">Pseudomonas phage vB_PaeS_PM105</name>
    <dbReference type="NCBI Taxonomy" id="1743016"/>
    <lineage>
        <taxon>Viruses</taxon>
        <taxon>Duplodnaviria</taxon>
        <taxon>Heunggongvirae</taxon>
        <taxon>Uroviricota</taxon>
        <taxon>Caudoviricetes</taxon>
        <taxon>Guarnerosvirinae</taxon>
        <taxon>Mechnikovvirus</taxon>
        <taxon>Mechnikovvirus PM105</taxon>
        <taxon>Beetrevirus PM105</taxon>
    </lineage>
</organism>
<dbReference type="Proteomes" id="UP000204666">
    <property type="component" value="Genome"/>
</dbReference>
<proteinExistence type="predicted"/>
<dbReference type="OrthoDB" id="24714at10239"/>
<protein>
    <submittedName>
        <fullName evidence="1">Uncharacterized protein</fullName>
    </submittedName>
</protein>
<dbReference type="KEGG" id="vg:26517356"/>
<dbReference type="EMBL" id="LN898172">
    <property type="protein sequence ID" value="CUS27837.1"/>
    <property type="molecule type" value="Genomic_DNA"/>
</dbReference>
<name>A0A0S4L5F0_9CAUD</name>
<keyword evidence="2" id="KW-1185">Reference proteome</keyword>
<evidence type="ECO:0000313" key="1">
    <source>
        <dbReference type="EMBL" id="CUS27837.1"/>
    </source>
</evidence>
<accession>A0A0S4L5F0</accession>
<dbReference type="GeneID" id="26517356"/>
<gene>
    <name evidence="1" type="primary">PM105_54</name>
</gene>
<evidence type="ECO:0000313" key="2">
    <source>
        <dbReference type="Proteomes" id="UP000204666"/>
    </source>
</evidence>
<reference evidence="1 2" key="1">
    <citation type="journal article" date="2016" name="Genome Announc.">
        <title>Complete Genome Sequence of PM105, a New Pseudomonas aeruginosa B3-Like Transposable Phage.</title>
        <authorList>
            <person name="Pourcel C."/>
            <person name="Midoux C."/>
            <person name="Bourkaltseva M."/>
            <person name="Pleteneva E."/>
            <person name="Krylov V."/>
        </authorList>
    </citation>
    <scope>NUCLEOTIDE SEQUENCE [LARGE SCALE GENOMIC DNA]</scope>
</reference>
<dbReference type="RefSeq" id="YP_009188566.1">
    <property type="nucleotide sequence ID" value="NC_028667.1"/>
</dbReference>